<reference evidence="1" key="1">
    <citation type="journal article" date="2023" name="PLoS Negl. Trop. Dis.">
        <title>A genome sequence for Biomphalaria pfeifferi, the major vector snail for the human-infecting parasite Schistosoma mansoni.</title>
        <authorList>
            <person name="Bu L."/>
            <person name="Lu L."/>
            <person name="Laidemitt M.R."/>
            <person name="Zhang S.M."/>
            <person name="Mutuku M."/>
            <person name="Mkoji G."/>
            <person name="Steinauer M."/>
            <person name="Loker E.S."/>
        </authorList>
    </citation>
    <scope>NUCLEOTIDE SEQUENCE</scope>
    <source>
        <strain evidence="1">KasaAsao</strain>
    </source>
</reference>
<proteinExistence type="predicted"/>
<sequence length="92" mass="10757">VIHQDRLKDRSLVLSDGRVPFVSQDDQFCISNHHVSVPTARPRSILTADWKHFPLATFQTLIGPLLIALATRQPWREKDRKQILYKRNKNQE</sequence>
<evidence type="ECO:0000313" key="2">
    <source>
        <dbReference type="Proteomes" id="UP001233172"/>
    </source>
</evidence>
<evidence type="ECO:0000313" key="1">
    <source>
        <dbReference type="EMBL" id="KAK0041899.1"/>
    </source>
</evidence>
<feature type="non-terminal residue" evidence="1">
    <location>
        <position position="1"/>
    </location>
</feature>
<reference evidence="1" key="2">
    <citation type="submission" date="2023-04" db="EMBL/GenBank/DDBJ databases">
        <authorList>
            <person name="Bu L."/>
            <person name="Lu L."/>
            <person name="Laidemitt M.R."/>
            <person name="Zhang S.M."/>
            <person name="Mutuku M."/>
            <person name="Mkoji G."/>
            <person name="Steinauer M."/>
            <person name="Loker E.S."/>
        </authorList>
    </citation>
    <scope>NUCLEOTIDE SEQUENCE</scope>
    <source>
        <strain evidence="1">KasaAsao</strain>
        <tissue evidence="1">Whole Snail</tissue>
    </source>
</reference>
<gene>
    <name evidence="1" type="ORF">Bpfe_028693</name>
</gene>
<keyword evidence="2" id="KW-1185">Reference proteome</keyword>
<dbReference type="EMBL" id="JASAOG010000257">
    <property type="protein sequence ID" value="KAK0041899.1"/>
    <property type="molecule type" value="Genomic_DNA"/>
</dbReference>
<dbReference type="Proteomes" id="UP001233172">
    <property type="component" value="Unassembled WGS sequence"/>
</dbReference>
<name>A0AAD8EX23_BIOPF</name>
<organism evidence="1 2">
    <name type="scientific">Biomphalaria pfeifferi</name>
    <name type="common">Bloodfluke planorb</name>
    <name type="synonym">Freshwater snail</name>
    <dbReference type="NCBI Taxonomy" id="112525"/>
    <lineage>
        <taxon>Eukaryota</taxon>
        <taxon>Metazoa</taxon>
        <taxon>Spiralia</taxon>
        <taxon>Lophotrochozoa</taxon>
        <taxon>Mollusca</taxon>
        <taxon>Gastropoda</taxon>
        <taxon>Heterobranchia</taxon>
        <taxon>Euthyneura</taxon>
        <taxon>Panpulmonata</taxon>
        <taxon>Hygrophila</taxon>
        <taxon>Lymnaeoidea</taxon>
        <taxon>Planorbidae</taxon>
        <taxon>Biomphalaria</taxon>
    </lineage>
</organism>
<protein>
    <submittedName>
        <fullName evidence="1">Uncharacterized protein</fullName>
    </submittedName>
</protein>
<comment type="caution">
    <text evidence="1">The sequence shown here is derived from an EMBL/GenBank/DDBJ whole genome shotgun (WGS) entry which is preliminary data.</text>
</comment>
<dbReference type="AlphaFoldDB" id="A0AAD8EX23"/>
<accession>A0AAD8EX23</accession>